<feature type="domain" description="EAL" evidence="5">
    <location>
        <begin position="556"/>
        <end position="809"/>
    </location>
</feature>
<dbReference type="SMART" id="SM00448">
    <property type="entry name" value="REC"/>
    <property type="match status" value="1"/>
</dbReference>
<keyword evidence="8" id="KW-1185">Reference proteome</keyword>
<dbReference type="Gene3D" id="3.40.50.2300">
    <property type="match status" value="1"/>
</dbReference>
<feature type="domain" description="Response regulatory" evidence="2">
    <location>
        <begin position="4"/>
        <end position="119"/>
    </location>
</feature>
<dbReference type="CDD" id="cd01948">
    <property type="entry name" value="EAL"/>
    <property type="match status" value="1"/>
</dbReference>
<keyword evidence="1" id="KW-0597">Phosphoprotein</keyword>
<dbReference type="PROSITE" id="PS50110">
    <property type="entry name" value="RESPONSE_REGULATORY"/>
    <property type="match status" value="1"/>
</dbReference>
<dbReference type="Proteomes" id="UP001331561">
    <property type="component" value="Unassembled WGS sequence"/>
</dbReference>
<gene>
    <name evidence="7" type="ORF">VVD49_12825</name>
</gene>
<dbReference type="PANTHER" id="PTHR44757">
    <property type="entry name" value="DIGUANYLATE CYCLASE DGCP"/>
    <property type="match status" value="1"/>
</dbReference>
<dbReference type="Gene3D" id="3.20.20.450">
    <property type="entry name" value="EAL domain"/>
    <property type="match status" value="1"/>
</dbReference>
<dbReference type="NCBIfam" id="TIGR00254">
    <property type="entry name" value="GGDEF"/>
    <property type="match status" value="1"/>
</dbReference>
<feature type="modified residue" description="4-aspartylphosphate" evidence="1">
    <location>
        <position position="54"/>
    </location>
</feature>
<dbReference type="CDD" id="cd17534">
    <property type="entry name" value="REC_DC-like"/>
    <property type="match status" value="1"/>
</dbReference>
<dbReference type="InterPro" id="IPR000160">
    <property type="entry name" value="GGDEF_dom"/>
</dbReference>
<dbReference type="InterPro" id="IPR035919">
    <property type="entry name" value="EAL_sf"/>
</dbReference>
<dbReference type="Pfam" id="PF00990">
    <property type="entry name" value="GGDEF"/>
    <property type="match status" value="1"/>
</dbReference>
<feature type="domain" description="PAC" evidence="4">
    <location>
        <begin position="330"/>
        <end position="382"/>
    </location>
</feature>
<evidence type="ECO:0000313" key="7">
    <source>
        <dbReference type="EMBL" id="MEC5386612.1"/>
    </source>
</evidence>
<dbReference type="PROSITE" id="PS50112">
    <property type="entry name" value="PAS"/>
    <property type="match status" value="1"/>
</dbReference>
<dbReference type="SUPFAM" id="SSF55785">
    <property type="entry name" value="PYP-like sensor domain (PAS domain)"/>
    <property type="match status" value="2"/>
</dbReference>
<evidence type="ECO:0000259" key="3">
    <source>
        <dbReference type="PROSITE" id="PS50112"/>
    </source>
</evidence>
<dbReference type="RefSeq" id="WP_327599571.1">
    <property type="nucleotide sequence ID" value="NZ_JAYXHS010000002.1"/>
</dbReference>
<protein>
    <submittedName>
        <fullName evidence="7">EAL domain-containing protein</fullName>
    </submittedName>
</protein>
<accession>A0ABU6K3X8</accession>
<dbReference type="InterPro" id="IPR001610">
    <property type="entry name" value="PAC"/>
</dbReference>
<dbReference type="SUPFAM" id="SSF55073">
    <property type="entry name" value="Nucleotide cyclase"/>
    <property type="match status" value="1"/>
</dbReference>
<dbReference type="PROSITE" id="PS50887">
    <property type="entry name" value="GGDEF"/>
    <property type="match status" value="1"/>
</dbReference>
<dbReference type="InterPro" id="IPR035965">
    <property type="entry name" value="PAS-like_dom_sf"/>
</dbReference>
<evidence type="ECO:0000259" key="5">
    <source>
        <dbReference type="PROSITE" id="PS50883"/>
    </source>
</evidence>
<dbReference type="SMART" id="SM00091">
    <property type="entry name" value="PAS"/>
    <property type="match status" value="2"/>
</dbReference>
<comment type="caution">
    <text evidence="7">The sequence shown here is derived from an EMBL/GenBank/DDBJ whole genome shotgun (WGS) entry which is preliminary data.</text>
</comment>
<reference evidence="7 8" key="1">
    <citation type="submission" date="2024-01" db="EMBL/GenBank/DDBJ databases">
        <title>Uliginosibacterium soil sp. nov.</title>
        <authorList>
            <person name="Lv Y."/>
        </authorList>
    </citation>
    <scope>NUCLEOTIDE SEQUENCE [LARGE SCALE GENOMIC DNA]</scope>
    <source>
        <strain evidence="7 8">H3</strain>
    </source>
</reference>
<dbReference type="Gene3D" id="3.30.450.20">
    <property type="entry name" value="PAS domain"/>
    <property type="match status" value="2"/>
</dbReference>
<dbReference type="InterPro" id="IPR001789">
    <property type="entry name" value="Sig_transdc_resp-reg_receiver"/>
</dbReference>
<evidence type="ECO:0000256" key="1">
    <source>
        <dbReference type="PROSITE-ProRule" id="PRU00169"/>
    </source>
</evidence>
<dbReference type="InterPro" id="IPR029787">
    <property type="entry name" value="Nucleotide_cyclase"/>
</dbReference>
<dbReference type="CDD" id="cd01949">
    <property type="entry name" value="GGDEF"/>
    <property type="match status" value="1"/>
</dbReference>
<organism evidence="7 8">
    <name type="scientific">Uliginosibacterium silvisoli</name>
    <dbReference type="NCBI Taxonomy" id="3114758"/>
    <lineage>
        <taxon>Bacteria</taxon>
        <taxon>Pseudomonadati</taxon>
        <taxon>Pseudomonadota</taxon>
        <taxon>Betaproteobacteria</taxon>
        <taxon>Rhodocyclales</taxon>
        <taxon>Zoogloeaceae</taxon>
        <taxon>Uliginosibacterium</taxon>
    </lineage>
</organism>
<sequence length="814" mass="90531">MGARIMVVEDERIVALDLKGGLESLGYDVVGISARGADAVERAGSLRPDLILMDINLEGPMDGTEAARLIREDYRLPIVFLTAYATEKTLERAEASIPYGYLLKPFELRELAATVRMALARHKVELKVERSEERLRLAVNAASLGVWEWSSSADGQPSDGYELSPAMERLVGDAAQISREGRESLLQRIHPADRPAILEALQTQSSILASVRMRFQDEREGSVELHARVYPQGGGDTENKRVIGVIRDITEKRAFEDQLRQANVVFESTAEGILIADAQRRIISVNPAFTALTGYPAEEVLGQDPDKFLPTRREGDHFNPEPDEPGNAYWQGELACRRSDGEVFPSWQHVCVVRNELGKITHFVMTFSDISGIRKAEAQINHMAYHDALTGLGNRHRLDELLDMELPRHQAEGLRLAIIFMDLDGFKTINDTLGHTSGDLLLQVIAGRIHDGLRRSDYAIRIGGDEFVVVIPDVKRVEDCALLAEKLLKQIRTPVELPHERVSVSASMGIAIFPDNARTRQEMIKSADSAMYEAKSRGRNRYAFYSPDMAARTRERMLIEQGLVRALEDNSLTVYYQPVVDMADGSLVGMEALVRWQHPELGLVPPDRFIGVAEESGLIDGIGAWVMRTACTQAMIWLAKYPIELRLAVNVSVREMAADNFVDRISHTLQETGFPPQNLEIELTESTLQSIEHSQGLLYQLKALGVSIAIDDFGTGFSSLGLLKHLPIDRIKIDRSFVRDLPADSNDIAIARAIAAIASSLGLQMTAEGVEEKAQQQFLHELGCQNAQGYLFSRPLAREEFEQLLSGDKQNALH</sequence>
<dbReference type="EMBL" id="JAYXHS010000002">
    <property type="protein sequence ID" value="MEC5386612.1"/>
    <property type="molecule type" value="Genomic_DNA"/>
</dbReference>
<dbReference type="PANTHER" id="PTHR44757:SF2">
    <property type="entry name" value="BIOFILM ARCHITECTURE MAINTENANCE PROTEIN MBAA"/>
    <property type="match status" value="1"/>
</dbReference>
<evidence type="ECO:0000259" key="2">
    <source>
        <dbReference type="PROSITE" id="PS50110"/>
    </source>
</evidence>
<dbReference type="SUPFAM" id="SSF52172">
    <property type="entry name" value="CheY-like"/>
    <property type="match status" value="1"/>
</dbReference>
<dbReference type="InterPro" id="IPR052155">
    <property type="entry name" value="Biofilm_reg_signaling"/>
</dbReference>
<dbReference type="InterPro" id="IPR011006">
    <property type="entry name" value="CheY-like_superfamily"/>
</dbReference>
<dbReference type="InterPro" id="IPR000014">
    <property type="entry name" value="PAS"/>
</dbReference>
<evidence type="ECO:0000313" key="8">
    <source>
        <dbReference type="Proteomes" id="UP001331561"/>
    </source>
</evidence>
<dbReference type="SMART" id="SM00052">
    <property type="entry name" value="EAL"/>
    <property type="match status" value="1"/>
</dbReference>
<dbReference type="Pfam" id="PF00563">
    <property type="entry name" value="EAL"/>
    <property type="match status" value="1"/>
</dbReference>
<dbReference type="SUPFAM" id="SSF141868">
    <property type="entry name" value="EAL domain-like"/>
    <property type="match status" value="1"/>
</dbReference>
<feature type="domain" description="GGDEF" evidence="6">
    <location>
        <begin position="414"/>
        <end position="547"/>
    </location>
</feature>
<name>A0ABU6K3X8_9RHOO</name>
<dbReference type="Gene3D" id="3.30.70.270">
    <property type="match status" value="1"/>
</dbReference>
<dbReference type="SMART" id="SM00267">
    <property type="entry name" value="GGDEF"/>
    <property type="match status" value="1"/>
</dbReference>
<dbReference type="Pfam" id="PF13426">
    <property type="entry name" value="PAS_9"/>
    <property type="match status" value="1"/>
</dbReference>
<proteinExistence type="predicted"/>
<dbReference type="PROSITE" id="PS50113">
    <property type="entry name" value="PAC"/>
    <property type="match status" value="2"/>
</dbReference>
<feature type="domain" description="PAC" evidence="4">
    <location>
        <begin position="209"/>
        <end position="261"/>
    </location>
</feature>
<dbReference type="PROSITE" id="PS50883">
    <property type="entry name" value="EAL"/>
    <property type="match status" value="1"/>
</dbReference>
<dbReference type="NCBIfam" id="TIGR00229">
    <property type="entry name" value="sensory_box"/>
    <property type="match status" value="1"/>
</dbReference>
<dbReference type="InterPro" id="IPR043128">
    <property type="entry name" value="Rev_trsase/Diguanyl_cyclase"/>
</dbReference>
<dbReference type="SMART" id="SM00086">
    <property type="entry name" value="PAC"/>
    <property type="match status" value="2"/>
</dbReference>
<dbReference type="InterPro" id="IPR000700">
    <property type="entry name" value="PAS-assoc_C"/>
</dbReference>
<evidence type="ECO:0000259" key="6">
    <source>
        <dbReference type="PROSITE" id="PS50887"/>
    </source>
</evidence>
<dbReference type="CDD" id="cd00130">
    <property type="entry name" value="PAS"/>
    <property type="match status" value="2"/>
</dbReference>
<evidence type="ECO:0000259" key="4">
    <source>
        <dbReference type="PROSITE" id="PS50113"/>
    </source>
</evidence>
<dbReference type="Pfam" id="PF00072">
    <property type="entry name" value="Response_reg"/>
    <property type="match status" value="1"/>
</dbReference>
<feature type="domain" description="PAS" evidence="3">
    <location>
        <begin position="258"/>
        <end position="303"/>
    </location>
</feature>
<dbReference type="InterPro" id="IPR001633">
    <property type="entry name" value="EAL_dom"/>
</dbReference>